<evidence type="ECO:0000313" key="2">
    <source>
        <dbReference type="Proteomes" id="UP000810292"/>
    </source>
</evidence>
<dbReference type="AlphaFoldDB" id="A0A9D9ICH4"/>
<accession>A0A9D9ICH4</accession>
<proteinExistence type="predicted"/>
<evidence type="ECO:0000313" key="1">
    <source>
        <dbReference type="EMBL" id="MBO8470078.1"/>
    </source>
</evidence>
<protein>
    <submittedName>
        <fullName evidence="1">Uncharacterized protein</fullName>
    </submittedName>
</protein>
<gene>
    <name evidence="1" type="ORF">IAA72_09910</name>
</gene>
<reference evidence="1" key="2">
    <citation type="journal article" date="2021" name="PeerJ">
        <title>Extensive microbial diversity within the chicken gut microbiome revealed by metagenomics and culture.</title>
        <authorList>
            <person name="Gilroy R."/>
            <person name="Ravi A."/>
            <person name="Getino M."/>
            <person name="Pursley I."/>
            <person name="Horton D.L."/>
            <person name="Alikhan N.F."/>
            <person name="Baker D."/>
            <person name="Gharbi K."/>
            <person name="Hall N."/>
            <person name="Watson M."/>
            <person name="Adriaenssens E.M."/>
            <person name="Foster-Nyarko E."/>
            <person name="Jarju S."/>
            <person name="Secka A."/>
            <person name="Antonio M."/>
            <person name="Oren A."/>
            <person name="Chaudhuri R.R."/>
            <person name="La Ragione R."/>
            <person name="Hildebrand F."/>
            <person name="Pallen M.J."/>
        </authorList>
    </citation>
    <scope>NUCLEOTIDE SEQUENCE</scope>
    <source>
        <strain evidence="1">14700</strain>
    </source>
</reference>
<dbReference type="Proteomes" id="UP000810292">
    <property type="component" value="Unassembled WGS sequence"/>
</dbReference>
<comment type="caution">
    <text evidence="1">The sequence shown here is derived from an EMBL/GenBank/DDBJ whole genome shotgun (WGS) entry which is preliminary data.</text>
</comment>
<name>A0A9D9ICH4_9SPIO</name>
<dbReference type="EMBL" id="JADIMF010000158">
    <property type="protein sequence ID" value="MBO8470078.1"/>
    <property type="molecule type" value="Genomic_DNA"/>
</dbReference>
<organism evidence="1 2">
    <name type="scientific">Candidatus Ornithospirochaeta stercoravium</name>
    <dbReference type="NCBI Taxonomy" id="2840897"/>
    <lineage>
        <taxon>Bacteria</taxon>
        <taxon>Pseudomonadati</taxon>
        <taxon>Spirochaetota</taxon>
        <taxon>Spirochaetia</taxon>
        <taxon>Spirochaetales</taxon>
        <taxon>Spirochaetaceae</taxon>
        <taxon>Spirochaetaceae incertae sedis</taxon>
        <taxon>Candidatus Ornithospirochaeta</taxon>
    </lineage>
</organism>
<reference evidence="1" key="1">
    <citation type="submission" date="2020-10" db="EMBL/GenBank/DDBJ databases">
        <authorList>
            <person name="Gilroy R."/>
        </authorList>
    </citation>
    <scope>NUCLEOTIDE SEQUENCE</scope>
    <source>
        <strain evidence="1">14700</strain>
    </source>
</reference>
<sequence>MDTIFYSFTRYPRKDRKKQVVKTVSFEYLTLSPDMELAKSFDKTIKKQGNLDMWTRTIDKISFRYPRDYLNESHICDENGCIHGNPDRYKRSYLSGAVTIRVYAQWFWVHIHREFIPLDVKLSDYIESIFKYLIFCTTLFKIPLMRTQAYINKPPYEITRYALNSNIQTKEEYFEHIYSLKSLACIELCFEFSFRISEYLPKEYFFLYKGTYYSLDYRKRKNGTIVHSMMTLYDKAKEQKERKHKYRYLLHKYWERFEIRLYPISFSCMKGERGIALLDNDYRSLVKVLTKYIRCHIHRLKIDFSEFLEHLPEEHDILRNLLN</sequence>